<dbReference type="AlphaFoldDB" id="A0A1X7PRC8"/>
<dbReference type="Pfam" id="PF00378">
    <property type="entry name" value="ECH_1"/>
    <property type="match status" value="1"/>
</dbReference>
<dbReference type="InterPro" id="IPR029045">
    <property type="entry name" value="ClpP/crotonase-like_dom_sf"/>
</dbReference>
<dbReference type="Gene3D" id="1.10.12.10">
    <property type="entry name" value="Lyase 2-enoyl-coa Hydratase, Chain A, domain 2"/>
    <property type="match status" value="1"/>
</dbReference>
<dbReference type="OrthoDB" id="9807606at2"/>
<reference evidence="3" key="1">
    <citation type="submission" date="2017-04" db="EMBL/GenBank/DDBJ databases">
        <authorList>
            <person name="Varghese N."/>
            <person name="Submissions S."/>
        </authorList>
    </citation>
    <scope>NUCLEOTIDE SEQUENCE [LARGE SCALE GENOMIC DNA]</scope>
    <source>
        <strain evidence="3">B5P</strain>
    </source>
</reference>
<evidence type="ECO:0000313" key="2">
    <source>
        <dbReference type="EMBL" id="SMH54591.1"/>
    </source>
</evidence>
<gene>
    <name evidence="2" type="ORF">SAMN02982922_5128</name>
</gene>
<organism evidence="2 3">
    <name type="scientific">Mesorhizobium australicum</name>
    <dbReference type="NCBI Taxonomy" id="536018"/>
    <lineage>
        <taxon>Bacteria</taxon>
        <taxon>Pseudomonadati</taxon>
        <taxon>Pseudomonadota</taxon>
        <taxon>Alphaproteobacteria</taxon>
        <taxon>Hyphomicrobiales</taxon>
        <taxon>Phyllobacteriaceae</taxon>
        <taxon>Mesorhizobium</taxon>
    </lineage>
</organism>
<sequence length="258" mass="27286">MSAVTVDTADDVATILLNRPEKLNALSDAMIDEFFAVLDDIARSSARVVVISGAGRGFCAGFDLSLAAEDGGGDERFWASRQERFGALVTRVRGIPQPTIAAVNGAATGAGLGLALACDTRIGSTAVRFSSAFVRVGMSSCDVGVSWLLPRAIGTTRAFELMLTGRMVEAEEAERIGLILRQMAPDQLLEEAHALARAIADNGRMGTWMTKRGMWANLEAGSMQAAIELENRTQTFMLGTGGLASRAAERGFTKPAKG</sequence>
<name>A0A1X7PRC8_9HYPH</name>
<dbReference type="InterPro" id="IPR001753">
    <property type="entry name" value="Enoyl-CoA_hydra/iso"/>
</dbReference>
<dbReference type="InterPro" id="IPR014748">
    <property type="entry name" value="Enoyl-CoA_hydra_C"/>
</dbReference>
<dbReference type="EMBL" id="FXBL01000004">
    <property type="protein sequence ID" value="SMH54591.1"/>
    <property type="molecule type" value="Genomic_DNA"/>
</dbReference>
<dbReference type="CDD" id="cd06558">
    <property type="entry name" value="crotonase-like"/>
    <property type="match status" value="1"/>
</dbReference>
<dbReference type="PANTHER" id="PTHR43459:SF1">
    <property type="entry name" value="EG:BACN32G11.4 PROTEIN"/>
    <property type="match status" value="1"/>
</dbReference>
<accession>A0A1X7PRC8</accession>
<dbReference type="SUPFAM" id="SSF52096">
    <property type="entry name" value="ClpP/crotonase"/>
    <property type="match status" value="1"/>
</dbReference>
<keyword evidence="3" id="KW-1185">Reference proteome</keyword>
<evidence type="ECO:0000313" key="3">
    <source>
        <dbReference type="Proteomes" id="UP000193083"/>
    </source>
</evidence>
<dbReference type="RefSeq" id="WP_085466757.1">
    <property type="nucleotide sequence ID" value="NZ_FXBL01000004.1"/>
</dbReference>
<dbReference type="Proteomes" id="UP000193083">
    <property type="component" value="Unassembled WGS sequence"/>
</dbReference>
<dbReference type="Gene3D" id="3.90.226.10">
    <property type="entry name" value="2-enoyl-CoA Hydratase, Chain A, domain 1"/>
    <property type="match status" value="1"/>
</dbReference>
<evidence type="ECO:0000256" key="1">
    <source>
        <dbReference type="ARBA" id="ARBA00005254"/>
    </source>
</evidence>
<proteinExistence type="inferred from homology"/>
<dbReference type="PANTHER" id="PTHR43459">
    <property type="entry name" value="ENOYL-COA HYDRATASE"/>
    <property type="match status" value="1"/>
</dbReference>
<dbReference type="GO" id="GO:0003824">
    <property type="term" value="F:catalytic activity"/>
    <property type="evidence" value="ECO:0007669"/>
    <property type="project" value="UniProtKB-ARBA"/>
</dbReference>
<comment type="similarity">
    <text evidence="1">Belongs to the enoyl-CoA hydratase/isomerase family.</text>
</comment>
<protein>
    <submittedName>
        <fullName evidence="2">Enoyl-CoA hydratase</fullName>
    </submittedName>
</protein>